<sequence>MDLKITPMQQLQQIEQAAKTNESDGSFRFTLLSTIEEQELQATLFTMMEEITQQGDKLGKRMDIRDMKNYRRLIKEFMNEIASHTHEFSRENFLDKKGRHRVYGIVKQINQTLDELAAELLKEEKDHLAILGKIDEIRGLILDIIT</sequence>
<dbReference type="Gene3D" id="1.20.120.490">
    <property type="entry name" value="Hypothetical protein TM1646-like domain"/>
    <property type="match status" value="1"/>
</dbReference>
<dbReference type="RefSeq" id="WP_022015478.1">
    <property type="nucleotide sequence ID" value="NZ_DBGBRS010000032.1"/>
</dbReference>
<proteinExistence type="predicted"/>
<keyword evidence="1" id="KW-0175">Coiled coil</keyword>
<accession>A0AAW3JQM3</accession>
<dbReference type="Proteomes" id="UP000050833">
    <property type="component" value="Unassembled WGS sequence"/>
</dbReference>
<protein>
    <recommendedName>
        <fullName evidence="4">DUF327 domain-containing protein</fullName>
    </recommendedName>
</protein>
<reference evidence="2 3" key="1">
    <citation type="submission" date="2015-10" db="EMBL/GenBank/DDBJ databases">
        <title>Butyribacter intestini gen. nov., sp. nov., a butyric acid-producing bacterium of the family Lachnospiraceae isolated from the human faeces.</title>
        <authorList>
            <person name="Zou Y."/>
            <person name="Xue W."/>
            <person name="Luo G."/>
            <person name="Lv M."/>
        </authorList>
    </citation>
    <scope>NUCLEOTIDE SEQUENCE [LARGE SCALE GENOMIC DNA]</scope>
    <source>
        <strain evidence="2 3">TF01-11</strain>
    </source>
</reference>
<gene>
    <name evidence="2" type="ORF">APZ18_15175</name>
</gene>
<dbReference type="InterPro" id="IPR024042">
    <property type="entry name" value="TM1646-like_dom_sf"/>
</dbReference>
<dbReference type="AlphaFoldDB" id="A0AAW3JQM3"/>
<dbReference type="SUPFAM" id="SSF158397">
    <property type="entry name" value="TM1646-like"/>
    <property type="match status" value="1"/>
</dbReference>
<organism evidence="2 3">
    <name type="scientific">Butyribacter intestini</name>
    <dbReference type="NCBI Taxonomy" id="1703332"/>
    <lineage>
        <taxon>Bacteria</taxon>
        <taxon>Bacillati</taxon>
        <taxon>Bacillota</taxon>
        <taxon>Clostridia</taxon>
        <taxon>Lachnospirales</taxon>
        <taxon>Lachnospiraceae</taxon>
        <taxon>Butyribacter</taxon>
    </lineage>
</organism>
<dbReference type="InterPro" id="IPR005585">
    <property type="entry name" value="DUF327"/>
</dbReference>
<evidence type="ECO:0008006" key="4">
    <source>
        <dbReference type="Google" id="ProtNLM"/>
    </source>
</evidence>
<name>A0AAW3JQM3_9FIRM</name>
<comment type="caution">
    <text evidence="2">The sequence shown here is derived from an EMBL/GenBank/DDBJ whole genome shotgun (WGS) entry which is preliminary data.</text>
</comment>
<evidence type="ECO:0000313" key="3">
    <source>
        <dbReference type="Proteomes" id="UP000050833"/>
    </source>
</evidence>
<keyword evidence="3" id="KW-1185">Reference proteome</keyword>
<feature type="coiled-coil region" evidence="1">
    <location>
        <begin position="67"/>
        <end position="126"/>
    </location>
</feature>
<dbReference type="Pfam" id="PF03885">
    <property type="entry name" value="DUF327"/>
    <property type="match status" value="1"/>
</dbReference>
<evidence type="ECO:0000256" key="1">
    <source>
        <dbReference type="SAM" id="Coils"/>
    </source>
</evidence>
<dbReference type="EMBL" id="LLKB01000008">
    <property type="protein sequence ID" value="KQC84029.1"/>
    <property type="molecule type" value="Genomic_DNA"/>
</dbReference>
<evidence type="ECO:0000313" key="2">
    <source>
        <dbReference type="EMBL" id="KQC84029.1"/>
    </source>
</evidence>